<organism evidence="1 2">
    <name type="scientific">Synaphobranchus kaupii</name>
    <name type="common">Kaup's arrowtooth eel</name>
    <dbReference type="NCBI Taxonomy" id="118154"/>
    <lineage>
        <taxon>Eukaryota</taxon>
        <taxon>Metazoa</taxon>
        <taxon>Chordata</taxon>
        <taxon>Craniata</taxon>
        <taxon>Vertebrata</taxon>
        <taxon>Euteleostomi</taxon>
        <taxon>Actinopterygii</taxon>
        <taxon>Neopterygii</taxon>
        <taxon>Teleostei</taxon>
        <taxon>Anguilliformes</taxon>
        <taxon>Synaphobranchidae</taxon>
        <taxon>Synaphobranchus</taxon>
    </lineage>
</organism>
<keyword evidence="2" id="KW-1185">Reference proteome</keyword>
<reference evidence="1" key="1">
    <citation type="journal article" date="2023" name="Science">
        <title>Genome structures resolve the early diversification of teleost fishes.</title>
        <authorList>
            <person name="Parey E."/>
            <person name="Louis A."/>
            <person name="Montfort J."/>
            <person name="Bouchez O."/>
            <person name="Roques C."/>
            <person name="Iampietro C."/>
            <person name="Lluch J."/>
            <person name="Castinel A."/>
            <person name="Donnadieu C."/>
            <person name="Desvignes T."/>
            <person name="Floi Bucao C."/>
            <person name="Jouanno E."/>
            <person name="Wen M."/>
            <person name="Mejri S."/>
            <person name="Dirks R."/>
            <person name="Jansen H."/>
            <person name="Henkel C."/>
            <person name="Chen W.J."/>
            <person name="Zahm M."/>
            <person name="Cabau C."/>
            <person name="Klopp C."/>
            <person name="Thompson A.W."/>
            <person name="Robinson-Rechavi M."/>
            <person name="Braasch I."/>
            <person name="Lecointre G."/>
            <person name="Bobe J."/>
            <person name="Postlethwait J.H."/>
            <person name="Berthelot C."/>
            <person name="Roest Crollius H."/>
            <person name="Guiguen Y."/>
        </authorList>
    </citation>
    <scope>NUCLEOTIDE SEQUENCE</scope>
    <source>
        <strain evidence="1">WJC10195</strain>
    </source>
</reference>
<accession>A0A9Q1FGC5</accession>
<sequence>MDLLASISEGKGPTQELASVTGLNLSRPDAPMPPCHLPGGRGPCQIPREPRDQEVDLRRGCGGAWTHPRFFPFTPLPAPAERGARVISLFPKGGLLAGVTSSHPLFAPYYPVLDDRLIRTVSNSSPFPFPRVLSRSPDFFCRSPDVLLFSGGNYSWERGPGVLPVRPAEMSTGIMALRRYRSS</sequence>
<protein>
    <submittedName>
        <fullName evidence="1">Uncharacterized protein</fullName>
    </submittedName>
</protein>
<dbReference type="EMBL" id="JAINUF010000006">
    <property type="protein sequence ID" value="KAJ8357508.1"/>
    <property type="molecule type" value="Genomic_DNA"/>
</dbReference>
<proteinExistence type="predicted"/>
<evidence type="ECO:0000313" key="1">
    <source>
        <dbReference type="EMBL" id="KAJ8357508.1"/>
    </source>
</evidence>
<gene>
    <name evidence="1" type="ORF">SKAU_G00203020</name>
</gene>
<evidence type="ECO:0000313" key="2">
    <source>
        <dbReference type="Proteomes" id="UP001152622"/>
    </source>
</evidence>
<name>A0A9Q1FGC5_SYNKA</name>
<dbReference type="Proteomes" id="UP001152622">
    <property type="component" value="Chromosome 6"/>
</dbReference>
<dbReference type="AlphaFoldDB" id="A0A9Q1FGC5"/>
<comment type="caution">
    <text evidence="1">The sequence shown here is derived from an EMBL/GenBank/DDBJ whole genome shotgun (WGS) entry which is preliminary data.</text>
</comment>